<evidence type="ECO:0000259" key="10">
    <source>
        <dbReference type="PROSITE" id="PS51352"/>
    </source>
</evidence>
<dbReference type="PROSITE" id="PS51352">
    <property type="entry name" value="THIOREDOXIN_2"/>
    <property type="match status" value="1"/>
</dbReference>
<dbReference type="PROSITE" id="PS51318">
    <property type="entry name" value="TAT"/>
    <property type="match status" value="1"/>
</dbReference>
<dbReference type="Pfam" id="PF00578">
    <property type="entry name" value="AhpC-TSA"/>
    <property type="match status" value="1"/>
</dbReference>
<evidence type="ECO:0000256" key="4">
    <source>
        <dbReference type="ARBA" id="ARBA00023002"/>
    </source>
</evidence>
<dbReference type="AlphaFoldDB" id="A0A8J9SIE3"/>
<dbReference type="GO" id="GO:0045454">
    <property type="term" value="P:cell redox homeostasis"/>
    <property type="evidence" value="ECO:0007669"/>
    <property type="project" value="TreeGrafter"/>
</dbReference>
<evidence type="ECO:0000256" key="5">
    <source>
        <dbReference type="ARBA" id="ARBA00023157"/>
    </source>
</evidence>
<keyword evidence="5" id="KW-1015">Disulfide bond</keyword>
<evidence type="ECO:0000256" key="2">
    <source>
        <dbReference type="ARBA" id="ARBA00022559"/>
    </source>
</evidence>
<dbReference type="InterPro" id="IPR000866">
    <property type="entry name" value="AhpC/TSA"/>
</dbReference>
<evidence type="ECO:0000256" key="6">
    <source>
        <dbReference type="ARBA" id="ARBA00023284"/>
    </source>
</evidence>
<dbReference type="InterPro" id="IPR013766">
    <property type="entry name" value="Thioredoxin_domain"/>
</dbReference>
<name>A0A8J9SIE3_PHATR</name>
<evidence type="ECO:0000256" key="3">
    <source>
        <dbReference type="ARBA" id="ARBA00022862"/>
    </source>
</evidence>
<evidence type="ECO:0000256" key="7">
    <source>
        <dbReference type="ARBA" id="ARBA00032824"/>
    </source>
</evidence>
<dbReference type="PANTHER" id="PTHR42801">
    <property type="entry name" value="THIOREDOXIN-DEPENDENT PEROXIDE REDUCTASE"/>
    <property type="match status" value="1"/>
</dbReference>
<comment type="similarity">
    <text evidence="8">Belongs to the peroxiredoxin family. BCP/PrxQ subfamily.</text>
</comment>
<dbReference type="EC" id="1.11.1.24" evidence="1"/>
<dbReference type="InterPro" id="IPR036249">
    <property type="entry name" value="Thioredoxin-like_sf"/>
</dbReference>
<keyword evidence="4" id="KW-0560">Oxidoreductase</keyword>
<evidence type="ECO:0000256" key="1">
    <source>
        <dbReference type="ARBA" id="ARBA00013017"/>
    </source>
</evidence>
<dbReference type="Gene3D" id="3.40.30.10">
    <property type="entry name" value="Glutaredoxin"/>
    <property type="match status" value="1"/>
</dbReference>
<protein>
    <recommendedName>
        <fullName evidence="1">thioredoxin-dependent peroxiredoxin</fullName>
        <ecNumber evidence="1">1.11.1.24</ecNumber>
    </recommendedName>
    <alternativeName>
        <fullName evidence="7">Thioredoxin peroxidase</fullName>
    </alternativeName>
</protein>
<gene>
    <name evidence="11" type="ORF">PTTT1_LOCUS13600</name>
</gene>
<dbReference type="GO" id="GO:0034599">
    <property type="term" value="P:cellular response to oxidative stress"/>
    <property type="evidence" value="ECO:0007669"/>
    <property type="project" value="TreeGrafter"/>
</dbReference>
<dbReference type="InterPro" id="IPR006311">
    <property type="entry name" value="TAT_signal"/>
</dbReference>
<dbReference type="SUPFAM" id="SSF52833">
    <property type="entry name" value="Thioredoxin-like"/>
    <property type="match status" value="1"/>
</dbReference>
<dbReference type="InterPro" id="IPR050924">
    <property type="entry name" value="Peroxiredoxin_BCP/PrxQ"/>
</dbReference>
<evidence type="ECO:0000256" key="9">
    <source>
        <dbReference type="ARBA" id="ARBA00049091"/>
    </source>
</evidence>
<keyword evidence="6" id="KW-0676">Redox-active center</keyword>
<evidence type="ECO:0000313" key="11">
    <source>
        <dbReference type="EMBL" id="CAG9280530.1"/>
    </source>
</evidence>
<proteinExistence type="inferred from homology"/>
<dbReference type="CDD" id="cd03017">
    <property type="entry name" value="PRX_BCP"/>
    <property type="match status" value="1"/>
</dbReference>
<sequence length="213" mass="23138">MLRQVIFGSFLALFASSIAAFSLDRRAFVRDVALTTAAVATGVTVSAPLPAFAVPVTGAKAPFFELPNSRGSGSTSLKNLINSGKWTVLYFYPGAFSKGCTLEARGFQRDIERYRALNAQIVGVSVDPVEKNAQFCSAEGLDFYMLSDTGGRVSNLYGSALSVPGFGMFSNRQTYIIDPEGNLRWVFTDVESRIARHSVEVLEKLNELETVKA</sequence>
<dbReference type="OMA" id="TIECKEF"/>
<keyword evidence="3" id="KW-0049">Antioxidant</keyword>
<reference evidence="11" key="1">
    <citation type="submission" date="2022-02" db="EMBL/GenBank/DDBJ databases">
        <authorList>
            <person name="Giguere J D."/>
        </authorList>
    </citation>
    <scope>NUCLEOTIDE SEQUENCE</scope>
    <source>
        <strain evidence="11">CCAP 1055/1</strain>
    </source>
</reference>
<dbReference type="PANTHER" id="PTHR42801:SF4">
    <property type="entry name" value="AHPC_TSA FAMILY PROTEIN"/>
    <property type="match status" value="1"/>
</dbReference>
<feature type="domain" description="Thioredoxin" evidence="10">
    <location>
        <begin position="55"/>
        <end position="210"/>
    </location>
</feature>
<keyword evidence="2" id="KW-0575">Peroxidase</keyword>
<dbReference type="EMBL" id="OU594954">
    <property type="protein sequence ID" value="CAG9280530.1"/>
    <property type="molecule type" value="Genomic_DNA"/>
</dbReference>
<evidence type="ECO:0000256" key="8">
    <source>
        <dbReference type="ARBA" id="ARBA00038489"/>
    </source>
</evidence>
<comment type="catalytic activity">
    <reaction evidence="9">
        <text>a hydroperoxide + [thioredoxin]-dithiol = an alcohol + [thioredoxin]-disulfide + H2O</text>
        <dbReference type="Rhea" id="RHEA:62620"/>
        <dbReference type="Rhea" id="RHEA-COMP:10698"/>
        <dbReference type="Rhea" id="RHEA-COMP:10700"/>
        <dbReference type="ChEBI" id="CHEBI:15377"/>
        <dbReference type="ChEBI" id="CHEBI:29950"/>
        <dbReference type="ChEBI" id="CHEBI:30879"/>
        <dbReference type="ChEBI" id="CHEBI:35924"/>
        <dbReference type="ChEBI" id="CHEBI:50058"/>
        <dbReference type="EC" id="1.11.1.24"/>
    </reaction>
</comment>
<dbReference type="Proteomes" id="UP000836788">
    <property type="component" value="Chromosome 13"/>
</dbReference>
<dbReference type="GO" id="GO:0008379">
    <property type="term" value="F:thioredoxin peroxidase activity"/>
    <property type="evidence" value="ECO:0007669"/>
    <property type="project" value="TreeGrafter"/>
</dbReference>
<organism evidence="11">
    <name type="scientific">Phaeodactylum tricornutum</name>
    <name type="common">Diatom</name>
    <dbReference type="NCBI Taxonomy" id="2850"/>
    <lineage>
        <taxon>Eukaryota</taxon>
        <taxon>Sar</taxon>
        <taxon>Stramenopiles</taxon>
        <taxon>Ochrophyta</taxon>
        <taxon>Bacillariophyta</taxon>
        <taxon>Bacillariophyceae</taxon>
        <taxon>Bacillariophycidae</taxon>
        <taxon>Naviculales</taxon>
        <taxon>Phaeodactylaceae</taxon>
        <taxon>Phaeodactylum</taxon>
    </lineage>
</organism>
<dbReference type="GO" id="GO:0005737">
    <property type="term" value="C:cytoplasm"/>
    <property type="evidence" value="ECO:0007669"/>
    <property type="project" value="TreeGrafter"/>
</dbReference>
<accession>A0A8J9SIE3</accession>